<dbReference type="Gene3D" id="3.90.230.10">
    <property type="entry name" value="Creatinase/methionine aminopeptidase superfamily"/>
    <property type="match status" value="1"/>
</dbReference>
<accession>A0ABT2TRY7</accession>
<feature type="domain" description="Peptidase M24" evidence="4">
    <location>
        <begin position="311"/>
        <end position="526"/>
    </location>
</feature>
<comment type="similarity">
    <text evidence="1">Belongs to the peptidase M24B family.</text>
</comment>
<keyword evidence="7" id="KW-0031">Aminopeptidase</keyword>
<evidence type="ECO:0000313" key="7">
    <source>
        <dbReference type="EMBL" id="MCU6765008.1"/>
    </source>
</evidence>
<dbReference type="InterPro" id="IPR032416">
    <property type="entry name" value="Peptidase_M24_C"/>
</dbReference>
<gene>
    <name evidence="7" type="ORF">OCV61_06215</name>
</gene>
<evidence type="ECO:0000256" key="2">
    <source>
        <dbReference type="ARBA" id="ARBA00022723"/>
    </source>
</evidence>
<dbReference type="SUPFAM" id="SSF53092">
    <property type="entry name" value="Creatinase/prolidase N-terminal domain"/>
    <property type="match status" value="2"/>
</dbReference>
<evidence type="ECO:0000259" key="5">
    <source>
        <dbReference type="Pfam" id="PF01321"/>
    </source>
</evidence>
<reference evidence="7 8" key="1">
    <citation type="journal article" date="2021" name="ISME Commun">
        <title>Automated analysis of genomic sequences facilitates high-throughput and comprehensive description of bacteria.</title>
        <authorList>
            <person name="Hitch T.C.A."/>
        </authorList>
    </citation>
    <scope>NUCLEOTIDE SEQUENCE [LARGE SCALE GENOMIC DNA]</scope>
    <source>
        <strain evidence="7 8">Sanger_23</strain>
    </source>
</reference>
<protein>
    <submittedName>
        <fullName evidence="7">Aminopeptidase P family protein</fullName>
    </submittedName>
</protein>
<dbReference type="EMBL" id="JAOQJL010000009">
    <property type="protein sequence ID" value="MCU6765008.1"/>
    <property type="molecule type" value="Genomic_DNA"/>
</dbReference>
<sequence length="595" mass="67664">MSEVIRERLENFRNVMKKYGIDAWIAPTNDFHGSEYIGEHFKVRKYLTGFTGSVGTVAVTQKGAWLWVDGRYFVQAENQLAGTEVHLFKSGQPNVPTLEEFLAQELKSGETAGFDGRVLSASEGKKLRSVLKENKINISSSRDIVDEAWENRPAMEKTPAWFLTMDEAGESRADKLERVREEMVKQGADVHLVTSLDDIAWIYNLRGMDIACSPVIQAYTIITLDGAVLFAQSGVLNEAQRDVLEKDRIFVRDYGDIVQVLEKLPECTLLMDPEKVSDELYHCLPEHVTKKETTDPSVLMKAVKNLQEIKQVRSAHLRDGVAMTRYMYWLKHIPETVHVTEMEAADHLETLRRGQKGYLEPSFETISAYGKNAAMCHYISTRETDTEIKKEGFYLVDAGGQYRAGTTDITRTVVMGTVTEEQKFHYTLVLKGMIDLAKARFHQGTNGQMLDYLARGPLLEHGLDFNHGTGHGVGALLNVHEPPNFIHWRLPDHLKTVFQEGMITSDEPGVYVEGSHGIRIENLILCVKDSQDGLLHFETLTLCPIDLSAVKMEYLDCEEKKWLDQYHEMVYEKIKAFLPEEEREWLKNVTSPIRD</sequence>
<dbReference type="PANTHER" id="PTHR43763:SF6">
    <property type="entry name" value="XAA-PRO AMINOPEPTIDASE 1"/>
    <property type="match status" value="1"/>
</dbReference>
<evidence type="ECO:0000259" key="6">
    <source>
        <dbReference type="Pfam" id="PF16188"/>
    </source>
</evidence>
<dbReference type="Pfam" id="PF16189">
    <property type="entry name" value="Creatinase_N_2"/>
    <property type="match status" value="1"/>
</dbReference>
<evidence type="ECO:0000256" key="3">
    <source>
        <dbReference type="ARBA" id="ARBA00022801"/>
    </source>
</evidence>
<name>A0ABT2TRY7_9FIRM</name>
<dbReference type="InterPro" id="IPR029149">
    <property type="entry name" value="Creatin/AminoP/Spt16_N"/>
</dbReference>
<evidence type="ECO:0000259" key="4">
    <source>
        <dbReference type="Pfam" id="PF00557"/>
    </source>
</evidence>
<dbReference type="Pfam" id="PF00557">
    <property type="entry name" value="Peptidase_M24"/>
    <property type="match status" value="1"/>
</dbReference>
<dbReference type="Gene3D" id="3.40.350.10">
    <property type="entry name" value="Creatinase/prolidase N-terminal domain"/>
    <property type="match status" value="2"/>
</dbReference>
<dbReference type="Pfam" id="PF16188">
    <property type="entry name" value="Peptidase_M24_C"/>
    <property type="match status" value="1"/>
</dbReference>
<dbReference type="CDD" id="cd01085">
    <property type="entry name" value="APP"/>
    <property type="match status" value="1"/>
</dbReference>
<keyword evidence="8" id="KW-1185">Reference proteome</keyword>
<dbReference type="InterPro" id="IPR050422">
    <property type="entry name" value="X-Pro_aminopeptidase_P"/>
</dbReference>
<proteinExistence type="inferred from homology"/>
<comment type="caution">
    <text evidence="7">The sequence shown here is derived from an EMBL/GenBank/DDBJ whole genome shotgun (WGS) entry which is preliminary data.</text>
</comment>
<dbReference type="Proteomes" id="UP001652409">
    <property type="component" value="Unassembled WGS sequence"/>
</dbReference>
<keyword evidence="7" id="KW-0645">Protease</keyword>
<evidence type="ECO:0000256" key="1">
    <source>
        <dbReference type="ARBA" id="ARBA00008766"/>
    </source>
</evidence>
<dbReference type="InterPro" id="IPR000587">
    <property type="entry name" value="Creatinase_N"/>
</dbReference>
<dbReference type="Pfam" id="PF01321">
    <property type="entry name" value="Creatinase_N"/>
    <property type="match status" value="1"/>
</dbReference>
<keyword evidence="2" id="KW-0479">Metal-binding</keyword>
<dbReference type="InterPro" id="IPR036005">
    <property type="entry name" value="Creatinase/aminopeptidase-like"/>
</dbReference>
<evidence type="ECO:0000313" key="8">
    <source>
        <dbReference type="Proteomes" id="UP001652409"/>
    </source>
</evidence>
<keyword evidence="3" id="KW-0378">Hydrolase</keyword>
<organism evidence="7 8">
    <name type="scientific">Blautia ammoniilytica</name>
    <dbReference type="NCBI Taxonomy" id="2981782"/>
    <lineage>
        <taxon>Bacteria</taxon>
        <taxon>Bacillati</taxon>
        <taxon>Bacillota</taxon>
        <taxon>Clostridia</taxon>
        <taxon>Lachnospirales</taxon>
        <taxon>Lachnospiraceae</taxon>
        <taxon>Blautia</taxon>
    </lineage>
</organism>
<dbReference type="GO" id="GO:0004177">
    <property type="term" value="F:aminopeptidase activity"/>
    <property type="evidence" value="ECO:0007669"/>
    <property type="project" value="UniProtKB-KW"/>
</dbReference>
<feature type="domain" description="Creatinase N-terminal" evidence="5">
    <location>
        <begin position="8"/>
        <end position="135"/>
    </location>
</feature>
<feature type="domain" description="Peptidase M24 C-terminal" evidence="6">
    <location>
        <begin position="534"/>
        <end position="593"/>
    </location>
</feature>
<dbReference type="InterPro" id="IPR033740">
    <property type="entry name" value="Pept_M24B"/>
</dbReference>
<dbReference type="PANTHER" id="PTHR43763">
    <property type="entry name" value="XAA-PRO AMINOPEPTIDASE 1"/>
    <property type="match status" value="1"/>
</dbReference>
<dbReference type="InterPro" id="IPR000994">
    <property type="entry name" value="Pept_M24"/>
</dbReference>
<dbReference type="SUPFAM" id="SSF55920">
    <property type="entry name" value="Creatinase/aminopeptidase"/>
    <property type="match status" value="1"/>
</dbReference>
<dbReference type="RefSeq" id="WP_158421074.1">
    <property type="nucleotide sequence ID" value="NZ_JAOQJL010000009.1"/>
</dbReference>